<evidence type="ECO:0000313" key="1">
    <source>
        <dbReference type="EMBL" id="QSB42440.1"/>
    </source>
</evidence>
<evidence type="ECO:0000313" key="2">
    <source>
        <dbReference type="Proteomes" id="UP000663249"/>
    </source>
</evidence>
<reference evidence="1 2" key="1">
    <citation type="submission" date="2021-02" db="EMBL/GenBank/DDBJ databases">
        <title>Genomic and phenotypic characterization of Pseudomonas hygromyciniae, a novel bacterial species discovered from a commercially purchased antibiotic vial.</title>
        <authorList>
            <person name="Turner T.L."/>
            <person name="Mitra S.D."/>
            <person name="Kochan T.J."/>
            <person name="Pincus N.B."/>
            <person name="Lebrun-Corbin M."/>
            <person name="Cheung B."/>
            <person name="Gatesy S.W."/>
            <person name="Afzal T."/>
            <person name="Ozer E.A."/>
            <person name="Hauser A.R."/>
        </authorList>
    </citation>
    <scope>NUCLEOTIDE SEQUENCE [LARGE SCALE GENOMIC DNA]</scope>
    <source>
        <strain evidence="1 2">SDM007</strain>
    </source>
</reference>
<evidence type="ECO:0008006" key="3">
    <source>
        <dbReference type="Google" id="ProtNLM"/>
    </source>
</evidence>
<accession>A0ABX7K458</accession>
<dbReference type="RefSeq" id="WP_205476489.1">
    <property type="nucleotide sequence ID" value="NZ_CP070506.1"/>
</dbReference>
<dbReference type="Proteomes" id="UP000663249">
    <property type="component" value="Chromosome"/>
</dbReference>
<keyword evidence="2" id="KW-1185">Reference proteome</keyword>
<proteinExistence type="predicted"/>
<sequence>MLSRINAAPKNIGGPAHDVQRPLAPKVVRQIGLAVLDRRQSSAATLAFIQMAQRLTSVFCNGIH</sequence>
<organism evidence="1 2">
    <name type="scientific">Pseudomonas hygromyciniae</name>
    <dbReference type="NCBI Taxonomy" id="2812000"/>
    <lineage>
        <taxon>Bacteria</taxon>
        <taxon>Pseudomonadati</taxon>
        <taxon>Pseudomonadota</taxon>
        <taxon>Gammaproteobacteria</taxon>
        <taxon>Pseudomonadales</taxon>
        <taxon>Pseudomonadaceae</taxon>
        <taxon>Pseudomonas</taxon>
    </lineage>
</organism>
<name>A0ABX7K458_9PSED</name>
<protein>
    <recommendedName>
        <fullName evidence="3">LysR family transcriptional regulator</fullName>
    </recommendedName>
</protein>
<gene>
    <name evidence="1" type="ORF">JTY93_11950</name>
</gene>
<dbReference type="EMBL" id="CP070506">
    <property type="protein sequence ID" value="QSB42440.1"/>
    <property type="molecule type" value="Genomic_DNA"/>
</dbReference>